<sequence>NHRRPHPTPTCDMFSFGVLIQEVFRLWEQSDSESFIPMPDELSMIVSACTIGDTPQRRPTAIQLLANKYFL</sequence>
<dbReference type="Proteomes" id="UP001057375">
    <property type="component" value="Unassembled WGS sequence"/>
</dbReference>
<feature type="non-terminal residue" evidence="1">
    <location>
        <position position="1"/>
    </location>
</feature>
<organism evidence="1 2">
    <name type="scientific">Aduncisulcus paluster</name>
    <dbReference type="NCBI Taxonomy" id="2918883"/>
    <lineage>
        <taxon>Eukaryota</taxon>
        <taxon>Metamonada</taxon>
        <taxon>Carpediemonas-like organisms</taxon>
        <taxon>Aduncisulcus</taxon>
    </lineage>
</organism>
<dbReference type="InterPro" id="IPR011009">
    <property type="entry name" value="Kinase-like_dom_sf"/>
</dbReference>
<protein>
    <recommendedName>
        <fullName evidence="3">Protein kinase domain-containing protein</fullName>
    </recommendedName>
</protein>
<dbReference type="Gene3D" id="1.10.510.10">
    <property type="entry name" value="Transferase(Phosphotransferase) domain 1"/>
    <property type="match status" value="1"/>
</dbReference>
<gene>
    <name evidence="1" type="ORF">ADUPG1_004901</name>
</gene>
<dbReference type="EMBL" id="BQXS01007684">
    <property type="protein sequence ID" value="GKT28318.1"/>
    <property type="molecule type" value="Genomic_DNA"/>
</dbReference>
<comment type="caution">
    <text evidence="1">The sequence shown here is derived from an EMBL/GenBank/DDBJ whole genome shotgun (WGS) entry which is preliminary data.</text>
</comment>
<keyword evidence="2" id="KW-1185">Reference proteome</keyword>
<evidence type="ECO:0000313" key="1">
    <source>
        <dbReference type="EMBL" id="GKT28318.1"/>
    </source>
</evidence>
<proteinExistence type="predicted"/>
<reference evidence="1" key="1">
    <citation type="submission" date="2022-03" db="EMBL/GenBank/DDBJ databases">
        <title>Draft genome sequence of Aduncisulcus paluster, a free-living microaerophilic Fornicata.</title>
        <authorList>
            <person name="Yuyama I."/>
            <person name="Kume K."/>
            <person name="Tamura T."/>
            <person name="Inagaki Y."/>
            <person name="Hashimoto T."/>
        </authorList>
    </citation>
    <scope>NUCLEOTIDE SEQUENCE</scope>
    <source>
        <strain evidence="1">NY0171</strain>
    </source>
</reference>
<evidence type="ECO:0000313" key="2">
    <source>
        <dbReference type="Proteomes" id="UP001057375"/>
    </source>
</evidence>
<accession>A0ABQ5K6X1</accession>
<dbReference type="SUPFAM" id="SSF56112">
    <property type="entry name" value="Protein kinase-like (PK-like)"/>
    <property type="match status" value="1"/>
</dbReference>
<name>A0ABQ5K6X1_9EUKA</name>
<evidence type="ECO:0008006" key="3">
    <source>
        <dbReference type="Google" id="ProtNLM"/>
    </source>
</evidence>